<dbReference type="CDD" id="cd09520">
    <property type="entry name" value="SAM_BICC1"/>
    <property type="match status" value="1"/>
</dbReference>
<feature type="compositionally biased region" description="Low complexity" evidence="6">
    <location>
        <begin position="552"/>
        <end position="566"/>
    </location>
</feature>
<evidence type="ECO:0000256" key="5">
    <source>
        <dbReference type="PROSITE-ProRule" id="PRU00117"/>
    </source>
</evidence>
<keyword evidence="4 5" id="KW-0694">RNA-binding</keyword>
<dbReference type="InParanoid" id="A0A1S3IC98"/>
<dbReference type="SUPFAM" id="SSF47769">
    <property type="entry name" value="SAM/Pointed domain"/>
    <property type="match status" value="1"/>
</dbReference>
<feature type="compositionally biased region" description="Basic and acidic residues" evidence="6">
    <location>
        <begin position="774"/>
        <end position="783"/>
    </location>
</feature>
<dbReference type="GO" id="GO:0003723">
    <property type="term" value="F:RNA binding"/>
    <property type="evidence" value="ECO:0007669"/>
    <property type="project" value="UniProtKB-UniRule"/>
</dbReference>
<keyword evidence="3" id="KW-0677">Repeat</keyword>
<dbReference type="SUPFAM" id="SSF54791">
    <property type="entry name" value="Eukaryotic type KH-domain (KH-domain type I)"/>
    <property type="match status" value="2"/>
</dbReference>
<feature type="compositionally biased region" description="Polar residues" evidence="6">
    <location>
        <begin position="747"/>
        <end position="764"/>
    </location>
</feature>
<reference evidence="9" key="1">
    <citation type="submission" date="2025-08" db="UniProtKB">
        <authorList>
            <consortium name="RefSeq"/>
        </authorList>
    </citation>
    <scope>IDENTIFICATION</scope>
    <source>
        <tissue evidence="9">Gonads</tissue>
    </source>
</reference>
<feature type="compositionally biased region" description="Low complexity" evidence="6">
    <location>
        <begin position="610"/>
        <end position="623"/>
    </location>
</feature>
<feature type="domain" description="SAM" evidence="7">
    <location>
        <begin position="826"/>
        <end position="889"/>
    </location>
</feature>
<dbReference type="InterPro" id="IPR004087">
    <property type="entry name" value="KH_dom"/>
</dbReference>
<evidence type="ECO:0000256" key="3">
    <source>
        <dbReference type="ARBA" id="ARBA00022737"/>
    </source>
</evidence>
<dbReference type="InterPro" id="IPR047549">
    <property type="entry name" value="BICC1_KH-I_rpt1"/>
</dbReference>
<dbReference type="GeneID" id="106162680"/>
<dbReference type="InterPro" id="IPR047553">
    <property type="entry name" value="BICC1_KH-I_rpt3"/>
</dbReference>
<feature type="region of interest" description="Disordered" evidence="6">
    <location>
        <begin position="604"/>
        <end position="633"/>
    </location>
</feature>
<dbReference type="CDD" id="cd22421">
    <property type="entry name" value="KH-I_BICC1_rpt2"/>
    <property type="match status" value="1"/>
</dbReference>
<dbReference type="FunFam" id="3.30.310.270:FF:000002">
    <property type="entry name" value="BicC family RNA binding protein 1"/>
    <property type="match status" value="1"/>
</dbReference>
<dbReference type="InterPro" id="IPR047554">
    <property type="entry name" value="BICC1_KH-I_rpt2"/>
</dbReference>
<dbReference type="RefSeq" id="XP_013395486.1">
    <property type="nucleotide sequence ID" value="XM_013540032.2"/>
</dbReference>
<organism evidence="8 9">
    <name type="scientific">Lingula anatina</name>
    <name type="common">Brachiopod</name>
    <name type="synonym">Lingula unguis</name>
    <dbReference type="NCBI Taxonomy" id="7574"/>
    <lineage>
        <taxon>Eukaryota</taxon>
        <taxon>Metazoa</taxon>
        <taxon>Spiralia</taxon>
        <taxon>Lophotrochozoa</taxon>
        <taxon>Brachiopoda</taxon>
        <taxon>Linguliformea</taxon>
        <taxon>Lingulata</taxon>
        <taxon>Lingulida</taxon>
        <taxon>Linguloidea</taxon>
        <taxon>Lingulidae</taxon>
        <taxon>Lingula</taxon>
    </lineage>
</organism>
<dbReference type="Gene3D" id="1.10.150.50">
    <property type="entry name" value="Transcription Factor, Ets-1"/>
    <property type="match status" value="1"/>
</dbReference>
<dbReference type="CDD" id="cd22422">
    <property type="entry name" value="KH-I_BICC1_rpt3"/>
    <property type="match status" value="1"/>
</dbReference>
<dbReference type="InterPro" id="IPR054727">
    <property type="entry name" value="BICC1_KH"/>
</dbReference>
<dbReference type="PROSITE" id="PS50084">
    <property type="entry name" value="KH_TYPE_1"/>
    <property type="match status" value="2"/>
</dbReference>
<dbReference type="Pfam" id="PF00013">
    <property type="entry name" value="KH_1"/>
    <property type="match status" value="2"/>
</dbReference>
<keyword evidence="8" id="KW-1185">Reference proteome</keyword>
<dbReference type="Pfam" id="PF22985">
    <property type="entry name" value="KH_BICC1"/>
    <property type="match status" value="2"/>
</dbReference>
<name>A0A1S3IC98_LINAN</name>
<feature type="region of interest" description="Disordered" evidence="6">
    <location>
        <begin position="1"/>
        <end position="42"/>
    </location>
</feature>
<accession>A0A1S3IC98</accession>
<feature type="region of interest" description="Disordered" evidence="6">
    <location>
        <begin position="747"/>
        <end position="804"/>
    </location>
</feature>
<dbReference type="InterPro" id="IPR001660">
    <property type="entry name" value="SAM"/>
</dbReference>
<dbReference type="Gene3D" id="3.30.310.270">
    <property type="match status" value="2"/>
</dbReference>
<dbReference type="InterPro" id="IPR004088">
    <property type="entry name" value="KH_dom_type_1"/>
</dbReference>
<proteinExistence type="inferred from homology"/>
<protein>
    <submittedName>
        <fullName evidence="9">Protein bicaudal C homolog 1-B isoform X1</fullName>
    </submittedName>
</protein>
<evidence type="ECO:0000256" key="1">
    <source>
        <dbReference type="ARBA" id="ARBA00007662"/>
    </source>
</evidence>
<dbReference type="PANTHER" id="PTHR10627">
    <property type="entry name" value="SCP160"/>
    <property type="match status" value="1"/>
</dbReference>
<feature type="region of interest" description="Disordered" evidence="6">
    <location>
        <begin position="653"/>
        <end position="692"/>
    </location>
</feature>
<comment type="similarity">
    <text evidence="1">Belongs to the BicC family.</text>
</comment>
<dbReference type="FunCoup" id="A0A1S3IC98">
    <property type="interactions" value="147"/>
</dbReference>
<dbReference type="Pfam" id="PF24234">
    <property type="entry name" value="KH_BICC1_1st"/>
    <property type="match status" value="1"/>
</dbReference>
<dbReference type="PANTHER" id="PTHR10627:SF69">
    <property type="entry name" value="PROTEIN BICAUDAL C"/>
    <property type="match status" value="1"/>
</dbReference>
<feature type="region of interest" description="Disordered" evidence="6">
    <location>
        <begin position="474"/>
        <end position="503"/>
    </location>
</feature>
<dbReference type="Pfam" id="PF00536">
    <property type="entry name" value="SAM_1"/>
    <property type="match status" value="1"/>
</dbReference>
<feature type="compositionally biased region" description="Low complexity" evidence="6">
    <location>
        <begin position="661"/>
        <end position="670"/>
    </location>
</feature>
<dbReference type="AlphaFoldDB" id="A0A1S3IC98"/>
<evidence type="ECO:0000256" key="4">
    <source>
        <dbReference type="ARBA" id="ARBA00022884"/>
    </source>
</evidence>
<evidence type="ECO:0000313" key="9">
    <source>
        <dbReference type="RefSeq" id="XP_013395486.1"/>
    </source>
</evidence>
<dbReference type="SMART" id="SM00322">
    <property type="entry name" value="KH"/>
    <property type="match status" value="2"/>
</dbReference>
<feature type="compositionally biased region" description="Low complexity" evidence="6">
    <location>
        <begin position="478"/>
        <end position="492"/>
    </location>
</feature>
<feature type="compositionally biased region" description="Polar residues" evidence="6">
    <location>
        <begin position="677"/>
        <end position="692"/>
    </location>
</feature>
<dbReference type="InterPro" id="IPR036612">
    <property type="entry name" value="KH_dom_type_1_sf"/>
</dbReference>
<dbReference type="CDD" id="cd22420">
    <property type="entry name" value="KH-I_BICC1_rpt1"/>
    <property type="match status" value="1"/>
</dbReference>
<gene>
    <name evidence="9" type="primary">LOC106162680</name>
</gene>
<dbReference type="InterPro" id="IPR013761">
    <property type="entry name" value="SAM/pointed_sf"/>
</dbReference>
<keyword evidence="2" id="KW-0217">Developmental protein</keyword>
<dbReference type="KEGG" id="lak:106162680"/>
<dbReference type="InterPro" id="IPR037974">
    <property type="entry name" value="BICC1_SAM_dom"/>
</dbReference>
<evidence type="ECO:0000259" key="7">
    <source>
        <dbReference type="PROSITE" id="PS50105"/>
    </source>
</evidence>
<feature type="region of interest" description="Disordered" evidence="6">
    <location>
        <begin position="550"/>
        <end position="590"/>
    </location>
</feature>
<dbReference type="Proteomes" id="UP000085678">
    <property type="component" value="Unplaced"/>
</dbReference>
<dbReference type="OrthoDB" id="271862at2759"/>
<sequence length="921" mass="100719">MAEAVSELVGRMKESQPSSYEPDAESCGSPSQGDLDEALDRDSDVYEERFRVDRRKLEYMLQTAADGMGEGAEQFFQRVMEETNTEITWPSKLKIGAKSKKDPHIKVAGEPDDVRNAKDRIMCVLDTKSNRVTLKMDVSHTDHSHVIGKGGNNIKRVMQQTGCHIHFPDSNRGSTTEKSNQVSIAGQPTGVESARAHIRELLPLAFSFELPITGVLQPVPDTSSPPIQNIMQQHNVTVTFKQRPRMYVTTVIVRGTVSNAKAVTMATKAVMEHLAGNSGTNIPISTQLEIAPQHHLFMIGRGGMNVKHIMQRTGASIHFPDPNNVTPQRKGTVYITGGIESVFLARQQLIQCLPLVLMFDMKADVEVGQAKIAYLMEQLDVFISIKPKPKQPSKSVIVKSIERNALNMYEARRVLLGLDRDDQSLPPSIHEATHDISPTTNSLGLAGLGMLGQNTLSINTLPNPVYVINGQNCQRHQSTSSETSGSPGSTSPNNWLTSHSMQGPPMLLQVNNVGNFPPITATYNLLTQCNGLKDLNQNSAFIRVPTPEKAISTASSNPSSATSPSDSPRDSPIDLINKNPGSPQGSESHEVVTVKSGNGYMNVVVPKQASPSNSGSGSDLLGLNQPPGSTVNTLSPAQQQILLLEGNMRSMAFQNGDRSSESGTESDGSDPLAPGSNRPSPGNSMNSNTNSLFSNNAYPFDYERKKLLATKAMQKKPEGESRIPTDYWAGLGFSKSMPDSAIRDKMNFSNNTYKGPTMPTTYESTLGEEDDGIDRDPWRDSTKNKPLCPAPGDFPSPRKKQPEFKLDLGNHVDSSAHLRNSSSSWPPKTDLAELFSRLGLGKYTDLFQQQEIDFATFLTLTDQDLKELGITTFGARRKMLLAIADLNKRKSFSATPGSNNPFRDTGSFIRRHDLATQSGRW</sequence>
<dbReference type="GO" id="GO:0005737">
    <property type="term" value="C:cytoplasm"/>
    <property type="evidence" value="ECO:0007669"/>
    <property type="project" value="TreeGrafter"/>
</dbReference>
<evidence type="ECO:0000256" key="2">
    <source>
        <dbReference type="ARBA" id="ARBA00022473"/>
    </source>
</evidence>
<dbReference type="PROSITE" id="PS50105">
    <property type="entry name" value="SAM_DOMAIN"/>
    <property type="match status" value="1"/>
</dbReference>
<evidence type="ECO:0000256" key="6">
    <source>
        <dbReference type="SAM" id="MobiDB-lite"/>
    </source>
</evidence>
<evidence type="ECO:0000313" key="8">
    <source>
        <dbReference type="Proteomes" id="UP000085678"/>
    </source>
</evidence>
<dbReference type="STRING" id="7574.A0A1S3IC98"/>
<dbReference type="SMART" id="SM00454">
    <property type="entry name" value="SAM"/>
    <property type="match status" value="1"/>
</dbReference>